<organism evidence="1 2">
    <name type="scientific">Biomphalaria glabrata</name>
    <name type="common">Bloodfluke planorb</name>
    <name type="synonym">Freshwater snail</name>
    <dbReference type="NCBI Taxonomy" id="6526"/>
    <lineage>
        <taxon>Eukaryota</taxon>
        <taxon>Metazoa</taxon>
        <taxon>Spiralia</taxon>
        <taxon>Lophotrochozoa</taxon>
        <taxon>Mollusca</taxon>
        <taxon>Gastropoda</taxon>
        <taxon>Heterobranchia</taxon>
        <taxon>Euthyneura</taxon>
        <taxon>Panpulmonata</taxon>
        <taxon>Hygrophila</taxon>
        <taxon>Lymnaeoidea</taxon>
        <taxon>Planorbidae</taxon>
        <taxon>Biomphalaria</taxon>
    </lineage>
</organism>
<gene>
    <name evidence="2" type="primary">LOC106069286</name>
</gene>
<protein>
    <submittedName>
        <fullName evidence="2">Uncharacterized protein LOC106069286</fullName>
    </submittedName>
</protein>
<name>A0A9U8EEL3_BIOGL</name>
<sequence length="588" mass="68147">MDRNRRKSYNITDCPSCDRLQTDLDVQIEGRKMNLTQQLTLTIYNFYTKNTTIESLRKDSHVINISEEKFKEFLDTISVYDSDFRSFWSIDSLLEIWETVRVLQIPELIVICENNIGRVICREYFETIYVTAKLYQSHGVVCQAKVFLKRLLMTADEMHLYSILSFKDFLSIIKDNRLLVRSEDIVLRSIFLWAEKLDKQEGGSGANEDDQQCPKRRKLDSNVPCKEENVLNENTSELSQLLRASRYGLASIECLQELSKHHLCDKDKEAKLILTKAINYNLDRDTHGYWPPFAYPRNPGLFCLVGVLADKDQVSVLSLEPLKTDLDSWMRFPRCPLHTQITNLTVFDNELYVISSTGFESLIFVYKNTRWNFVFDLPNKDFIVISKGNLIYAIDGTSSSVKCVSPRETPVLCSEIKFPDMMRTPESALEFDKSILIFCSTDSDVKSTVISLDVPEHKWTDCGHLEGSAKYLVGFRNETSYFILQRDGSISQVLRKQDDSIEFIFIQRLWSIQSALCGAFIYRDILYVFSNTPLENVCLHGVSGLSCRTEYWYQEQGACKFVQFFMPTDDDLRFEEDSDHDMEDEDEN</sequence>
<accession>A0A9U8EEL3</accession>
<dbReference type="Proteomes" id="UP001165740">
    <property type="component" value="Chromosome 12"/>
</dbReference>
<dbReference type="RefSeq" id="XP_013084360.2">
    <property type="nucleotide sequence ID" value="XM_013228906.2"/>
</dbReference>
<dbReference type="AlphaFoldDB" id="A0A9U8EEL3"/>
<dbReference type="Gene3D" id="1.25.40.420">
    <property type="match status" value="1"/>
</dbReference>
<proteinExistence type="predicted"/>
<evidence type="ECO:0000313" key="1">
    <source>
        <dbReference type="Proteomes" id="UP001165740"/>
    </source>
</evidence>
<dbReference type="KEGG" id="bgt:106069286"/>
<dbReference type="SUPFAM" id="SSF50965">
    <property type="entry name" value="Galactose oxidase, central domain"/>
    <property type="match status" value="1"/>
</dbReference>
<keyword evidence="1" id="KW-1185">Reference proteome</keyword>
<dbReference type="GeneID" id="106069286"/>
<evidence type="ECO:0000313" key="2">
    <source>
        <dbReference type="RefSeq" id="XP_013084360.2"/>
    </source>
</evidence>
<dbReference type="PANTHER" id="PTHR45632">
    <property type="entry name" value="LD33804P"/>
    <property type="match status" value="1"/>
</dbReference>
<dbReference type="OrthoDB" id="10290622at2759"/>
<dbReference type="InterPro" id="IPR011043">
    <property type="entry name" value="Gal_Oxase/kelch_b-propeller"/>
</dbReference>
<reference evidence="2" key="1">
    <citation type="submission" date="2025-08" db="UniProtKB">
        <authorList>
            <consortium name="RefSeq"/>
        </authorList>
    </citation>
    <scope>IDENTIFICATION</scope>
</reference>